<dbReference type="AlphaFoldDB" id="A0A919VBP1"/>
<gene>
    <name evidence="1" type="ORF">Ssi02_78090</name>
</gene>
<dbReference type="EMBL" id="BOOW01000063">
    <property type="protein sequence ID" value="GII97578.1"/>
    <property type="molecule type" value="Genomic_DNA"/>
</dbReference>
<protein>
    <submittedName>
        <fullName evidence="1">Uncharacterized protein</fullName>
    </submittedName>
</protein>
<dbReference type="Proteomes" id="UP000606172">
    <property type="component" value="Unassembled WGS sequence"/>
</dbReference>
<sequence>MNTLVIVGVAVVVAALLLKAVGGPLLARWVDWRNREEVLMGTRPDTPSVTPGWVDWERMHGPWEVIAAEAARRSLLGGVVEVYVISARGQYAWTWKDGQILDRTVKGLGQWGGK</sequence>
<reference evidence="1" key="1">
    <citation type="submission" date="2021-01" db="EMBL/GenBank/DDBJ databases">
        <title>Whole genome shotgun sequence of Sinosporangium siamense NBRC 109515.</title>
        <authorList>
            <person name="Komaki H."/>
            <person name="Tamura T."/>
        </authorList>
    </citation>
    <scope>NUCLEOTIDE SEQUENCE</scope>
    <source>
        <strain evidence="1">NBRC 109515</strain>
    </source>
</reference>
<evidence type="ECO:0000313" key="2">
    <source>
        <dbReference type="Proteomes" id="UP000606172"/>
    </source>
</evidence>
<organism evidence="1 2">
    <name type="scientific">Sinosporangium siamense</name>
    <dbReference type="NCBI Taxonomy" id="1367973"/>
    <lineage>
        <taxon>Bacteria</taxon>
        <taxon>Bacillati</taxon>
        <taxon>Actinomycetota</taxon>
        <taxon>Actinomycetes</taxon>
        <taxon>Streptosporangiales</taxon>
        <taxon>Streptosporangiaceae</taxon>
        <taxon>Sinosporangium</taxon>
    </lineage>
</organism>
<name>A0A919VBP1_9ACTN</name>
<proteinExistence type="predicted"/>
<keyword evidence="2" id="KW-1185">Reference proteome</keyword>
<dbReference type="RefSeq" id="WP_204034183.1">
    <property type="nucleotide sequence ID" value="NZ_BOOW01000063.1"/>
</dbReference>
<comment type="caution">
    <text evidence="1">The sequence shown here is derived from an EMBL/GenBank/DDBJ whole genome shotgun (WGS) entry which is preliminary data.</text>
</comment>
<evidence type="ECO:0000313" key="1">
    <source>
        <dbReference type="EMBL" id="GII97578.1"/>
    </source>
</evidence>
<accession>A0A919VBP1</accession>